<gene>
    <name evidence="1" type="ORF">HPG69_014427</name>
</gene>
<keyword evidence="2" id="KW-1185">Reference proteome</keyword>
<comment type="caution">
    <text evidence="1">The sequence shown here is derived from an EMBL/GenBank/DDBJ whole genome shotgun (WGS) entry which is preliminary data.</text>
</comment>
<evidence type="ECO:0000313" key="1">
    <source>
        <dbReference type="EMBL" id="KAF5920059.1"/>
    </source>
</evidence>
<protein>
    <submittedName>
        <fullName evidence="1">Uncharacterized protein</fullName>
    </submittedName>
</protein>
<dbReference type="EMBL" id="JACDTQ010002174">
    <property type="protein sequence ID" value="KAF5920059.1"/>
    <property type="molecule type" value="Genomic_DNA"/>
</dbReference>
<reference evidence="1 2" key="1">
    <citation type="journal article" date="2020" name="Mol. Biol. Evol.">
        <title>Interspecific Gene Flow and the Evolution of Specialization in Black and White Rhinoceros.</title>
        <authorList>
            <person name="Moodley Y."/>
            <person name="Westbury M.V."/>
            <person name="Russo I.M."/>
            <person name="Gopalakrishnan S."/>
            <person name="Rakotoarivelo A."/>
            <person name="Olsen R.A."/>
            <person name="Prost S."/>
            <person name="Tunstall T."/>
            <person name="Ryder O.A."/>
            <person name="Dalen L."/>
            <person name="Bruford M.W."/>
        </authorList>
    </citation>
    <scope>NUCLEOTIDE SEQUENCE [LARGE SCALE GENOMIC DNA]</scope>
    <source>
        <strain evidence="1">SBR-YM</strain>
        <tissue evidence="1">Skin</tissue>
    </source>
</reference>
<name>A0A7J7EWB3_DICBM</name>
<accession>A0A7J7EWB3</accession>
<proteinExistence type="predicted"/>
<feature type="non-terminal residue" evidence="1">
    <location>
        <position position="148"/>
    </location>
</feature>
<dbReference type="Proteomes" id="UP000551758">
    <property type="component" value="Unassembled WGS sequence"/>
</dbReference>
<organism evidence="1 2">
    <name type="scientific">Diceros bicornis minor</name>
    <name type="common">South-central black rhinoceros</name>
    <dbReference type="NCBI Taxonomy" id="77932"/>
    <lineage>
        <taxon>Eukaryota</taxon>
        <taxon>Metazoa</taxon>
        <taxon>Chordata</taxon>
        <taxon>Craniata</taxon>
        <taxon>Vertebrata</taxon>
        <taxon>Euteleostomi</taxon>
        <taxon>Mammalia</taxon>
        <taxon>Eutheria</taxon>
        <taxon>Laurasiatheria</taxon>
        <taxon>Perissodactyla</taxon>
        <taxon>Rhinocerotidae</taxon>
        <taxon>Diceros</taxon>
    </lineage>
</organism>
<sequence length="148" mass="16632">MALVAKWNLLKGSKTMPESYRPPCSLERSCECPKQKERRSSVSIYKWPNFSPRENQVIATCHSTGTCISHSIKSLVRTCLIQMKSADSVCACTEGHKKALQASMKDEYVEVSLCAVEDMDLDVKPCSSPGIFSIWLELFLNNLTRQPQ</sequence>
<dbReference type="AlphaFoldDB" id="A0A7J7EWB3"/>
<evidence type="ECO:0000313" key="2">
    <source>
        <dbReference type="Proteomes" id="UP000551758"/>
    </source>
</evidence>